<name>A0AAV2I269_LYMST</name>
<evidence type="ECO:0000313" key="3">
    <source>
        <dbReference type="EMBL" id="CAL1540678.1"/>
    </source>
</evidence>
<feature type="compositionally biased region" description="Basic and acidic residues" evidence="1">
    <location>
        <begin position="2387"/>
        <end position="2398"/>
    </location>
</feature>
<feature type="compositionally biased region" description="Low complexity" evidence="1">
    <location>
        <begin position="1427"/>
        <end position="1449"/>
    </location>
</feature>
<feature type="region of interest" description="Disordered" evidence="1">
    <location>
        <begin position="610"/>
        <end position="683"/>
    </location>
</feature>
<feature type="compositionally biased region" description="Polar residues" evidence="1">
    <location>
        <begin position="879"/>
        <end position="889"/>
    </location>
</feature>
<feature type="region of interest" description="Disordered" evidence="1">
    <location>
        <begin position="1"/>
        <end position="46"/>
    </location>
</feature>
<feature type="compositionally biased region" description="Basic and acidic residues" evidence="1">
    <location>
        <begin position="286"/>
        <end position="298"/>
    </location>
</feature>
<feature type="region of interest" description="Disordered" evidence="1">
    <location>
        <begin position="1219"/>
        <end position="1252"/>
    </location>
</feature>
<feature type="compositionally biased region" description="Low complexity" evidence="1">
    <location>
        <begin position="532"/>
        <end position="549"/>
    </location>
</feature>
<feature type="compositionally biased region" description="Basic and acidic residues" evidence="1">
    <location>
        <begin position="808"/>
        <end position="839"/>
    </location>
</feature>
<feature type="compositionally biased region" description="Basic and acidic residues" evidence="1">
    <location>
        <begin position="1029"/>
        <end position="1041"/>
    </location>
</feature>
<feature type="compositionally biased region" description="Acidic residues" evidence="1">
    <location>
        <begin position="646"/>
        <end position="655"/>
    </location>
</feature>
<feature type="region of interest" description="Disordered" evidence="1">
    <location>
        <begin position="134"/>
        <end position="155"/>
    </location>
</feature>
<feature type="compositionally biased region" description="Low complexity" evidence="1">
    <location>
        <begin position="2250"/>
        <end position="2264"/>
    </location>
</feature>
<keyword evidence="4" id="KW-1185">Reference proteome</keyword>
<feature type="compositionally biased region" description="Polar residues" evidence="1">
    <location>
        <begin position="2366"/>
        <end position="2382"/>
    </location>
</feature>
<feature type="compositionally biased region" description="Basic and acidic residues" evidence="1">
    <location>
        <begin position="2105"/>
        <end position="2129"/>
    </location>
</feature>
<dbReference type="Proteomes" id="UP001497497">
    <property type="component" value="Unassembled WGS sequence"/>
</dbReference>
<feature type="domain" description="C2H2-type" evidence="2">
    <location>
        <begin position="1960"/>
        <end position="1981"/>
    </location>
</feature>
<feature type="compositionally biased region" description="Basic and acidic residues" evidence="1">
    <location>
        <begin position="974"/>
        <end position="990"/>
    </location>
</feature>
<feature type="region of interest" description="Disordered" evidence="1">
    <location>
        <begin position="1322"/>
        <end position="1450"/>
    </location>
</feature>
<dbReference type="PROSITE" id="PS00028">
    <property type="entry name" value="ZINC_FINGER_C2H2_1"/>
    <property type="match status" value="1"/>
</dbReference>
<organism evidence="3 4">
    <name type="scientific">Lymnaea stagnalis</name>
    <name type="common">Great pond snail</name>
    <name type="synonym">Helix stagnalis</name>
    <dbReference type="NCBI Taxonomy" id="6523"/>
    <lineage>
        <taxon>Eukaryota</taxon>
        <taxon>Metazoa</taxon>
        <taxon>Spiralia</taxon>
        <taxon>Lophotrochozoa</taxon>
        <taxon>Mollusca</taxon>
        <taxon>Gastropoda</taxon>
        <taxon>Heterobranchia</taxon>
        <taxon>Euthyneura</taxon>
        <taxon>Panpulmonata</taxon>
        <taxon>Hygrophila</taxon>
        <taxon>Lymnaeoidea</taxon>
        <taxon>Lymnaeidae</taxon>
        <taxon>Lymnaea</taxon>
    </lineage>
</organism>
<feature type="compositionally biased region" description="Polar residues" evidence="1">
    <location>
        <begin position="1237"/>
        <end position="1246"/>
    </location>
</feature>
<feature type="compositionally biased region" description="Low complexity" evidence="1">
    <location>
        <begin position="897"/>
        <end position="910"/>
    </location>
</feature>
<feature type="compositionally biased region" description="Acidic residues" evidence="1">
    <location>
        <begin position="1925"/>
        <end position="1950"/>
    </location>
</feature>
<feature type="region of interest" description="Disordered" evidence="1">
    <location>
        <begin position="2366"/>
        <end position="2483"/>
    </location>
</feature>
<comment type="caution">
    <text evidence="3">The sequence shown here is derived from an EMBL/GenBank/DDBJ whole genome shotgun (WGS) entry which is preliminary data.</text>
</comment>
<evidence type="ECO:0000256" key="1">
    <source>
        <dbReference type="SAM" id="MobiDB-lite"/>
    </source>
</evidence>
<accession>A0AAV2I269</accession>
<dbReference type="EMBL" id="CAXITT010000393">
    <property type="protein sequence ID" value="CAL1540678.1"/>
    <property type="molecule type" value="Genomic_DNA"/>
</dbReference>
<feature type="compositionally biased region" description="Polar residues" evidence="1">
    <location>
        <begin position="2447"/>
        <end position="2482"/>
    </location>
</feature>
<protein>
    <recommendedName>
        <fullName evidence="2">C2H2-type domain-containing protein</fullName>
    </recommendedName>
</protein>
<feature type="compositionally biased region" description="Polar residues" evidence="1">
    <location>
        <begin position="383"/>
        <end position="392"/>
    </location>
</feature>
<feature type="compositionally biased region" description="Low complexity" evidence="1">
    <location>
        <begin position="196"/>
        <end position="205"/>
    </location>
</feature>
<feature type="compositionally biased region" description="Basic and acidic residues" evidence="1">
    <location>
        <begin position="206"/>
        <end position="219"/>
    </location>
</feature>
<feature type="region of interest" description="Disordered" evidence="1">
    <location>
        <begin position="934"/>
        <end position="1133"/>
    </location>
</feature>
<feature type="compositionally biased region" description="Polar residues" evidence="1">
    <location>
        <begin position="1359"/>
        <end position="1372"/>
    </location>
</feature>
<feature type="region of interest" description="Disordered" evidence="1">
    <location>
        <begin position="524"/>
        <end position="557"/>
    </location>
</feature>
<reference evidence="3 4" key="1">
    <citation type="submission" date="2024-04" db="EMBL/GenBank/DDBJ databases">
        <authorList>
            <consortium name="Genoscope - CEA"/>
            <person name="William W."/>
        </authorList>
    </citation>
    <scope>NUCLEOTIDE SEQUENCE [LARGE SCALE GENOMIC DNA]</scope>
</reference>
<feature type="compositionally biased region" description="Basic and acidic residues" evidence="1">
    <location>
        <begin position="656"/>
        <end position="665"/>
    </location>
</feature>
<feature type="compositionally biased region" description="Basic and acidic residues" evidence="1">
    <location>
        <begin position="1106"/>
        <end position="1118"/>
    </location>
</feature>
<feature type="region of interest" description="Disordered" evidence="1">
    <location>
        <begin position="194"/>
        <end position="334"/>
    </location>
</feature>
<feature type="region of interest" description="Disordered" evidence="1">
    <location>
        <begin position="383"/>
        <end position="404"/>
    </location>
</feature>
<feature type="compositionally biased region" description="Basic and acidic residues" evidence="1">
    <location>
        <begin position="734"/>
        <end position="758"/>
    </location>
</feature>
<feature type="region of interest" description="Disordered" evidence="1">
    <location>
        <begin position="2105"/>
        <end position="2138"/>
    </location>
</feature>
<feature type="compositionally biased region" description="Polar residues" evidence="1">
    <location>
        <begin position="1896"/>
        <end position="1909"/>
    </location>
</feature>
<feature type="compositionally biased region" description="Low complexity" evidence="1">
    <location>
        <begin position="243"/>
        <end position="260"/>
    </location>
</feature>
<feature type="region of interest" description="Disordered" evidence="1">
    <location>
        <begin position="702"/>
        <end position="918"/>
    </location>
</feature>
<feature type="compositionally biased region" description="Basic and acidic residues" evidence="1">
    <location>
        <begin position="704"/>
        <end position="725"/>
    </location>
</feature>
<feature type="compositionally biased region" description="Acidic residues" evidence="1">
    <location>
        <begin position="1050"/>
        <end position="1068"/>
    </location>
</feature>
<gene>
    <name evidence="3" type="ORF">GSLYS_00014327001</name>
</gene>
<feature type="region of interest" description="Disordered" evidence="1">
    <location>
        <begin position="2243"/>
        <end position="2271"/>
    </location>
</feature>
<feature type="compositionally biased region" description="Polar residues" evidence="1">
    <location>
        <begin position="2415"/>
        <end position="2430"/>
    </location>
</feature>
<proteinExistence type="predicted"/>
<feature type="region of interest" description="Disordered" evidence="1">
    <location>
        <begin position="1880"/>
        <end position="1950"/>
    </location>
</feature>
<sequence length="2532" mass="274652">MSSNARMSEQPPDDEEIKKETDFTPEYHSQDDQNFDENGETMNLDEVVVKQEIDADMSDDLISVNQELVRNQDTDFEPSTKRRRKMTQRYEPELISGPSMVNPDTDPAVEAYLMSLTEMGLTVDPAAFANPRVRGRGRKFMGPSRGRWRGPKFPPGRDFMMADAFPPVPKKPSPKYEYLDYDVLLEDDVEILPKSGKQTRGQRLQQRQERLSQQKEPSKVQDGPEGSEAALKAEPGSDKNSESDSTAAVSATATGSPVVSKTLKRSLPSTSAGPSLVDRSFALDKQMIKAELTDKDYSPRASSHSKARGRGSAQKRGGNPAVQAAQVRASAPGAPRPGFTGYAMASPTFRPAVSLGSDVIRPAVNKVSRAGMATNPIRMKTVTATSSASSGPKMSKMAKAPSGIEKYKQESREYVEIMLQSLTDELIPTKMGKSSVTSKTYFGKSGDLSLGSSSSYSGNQSFFHGVGGTGGLMGSQRQNLGRGGLPTETYMYGNQLGQWSQPMGSWPMSNNGARGHSGFGLFNSRPPRARGARGVAARGGAMQPQRGAAGQRGRGGRGHGMMGMMPSTFMGPTAGVAQKPQQGLPVQAKPPLNPPTVYPVKMGRGGIGIPRGGVSSARGGLTPPAKITPPPPVKMLKPAITTEEVIVLDDDDDDESAAKGKDTPRKKQITSDSSGAGPSGVTPVKKTAVIVDIDKEGSNIAIIEKSDKKPETPLKDSDKGGDKKLQLSPSVRLTRIDDVKPSVSSDKTELPQNDHAETCSKGSPSGSEDNDKNVASKGKGMLEVEDIDGWKVCLAKDSESESDSESDQDSRSPVKTAGSRDKETLPNDPEGRGEAKRPAAEPSTETQGGNEGQPDQLKPHQSSPDASPDDVDNTKHKSGSSSRSDNSVLASHDTEDSLSSSVPSASSVPLTFPNFIGDTDNLLDIFSEIEKTCKEIEENSGNEREDSGAESDTKDLKRSESCNKMASSQPPGEHSVDKEGGKSEEGKISEVLKNLEGTEQKKKRQSNARGSVSKHGGQRKGKVDNVSQEEAKEGKKRKDELNNLSKVIDQEEADDGDDEEANGEDDRMDAERNSEIESPAGDERSDEDNEDDDNKVGKQVAVVEQDDNHECSMEHDESYEQSTGRGYEEEKECAISTGSLSTIDELKATQLGLSEAETNAWKSDTEKVVTDCGNKVEVANQRPYKKSDDAPVSVSEETYHKTLADRTQEMQDSVVAPCESMAGDRGKGGLNKDVWQTEPTHTNNESESFKNEGVQMEDVMDGKGDHASVVRIHDSAERENCTNDMGCKTDLFGPSHAERFVEDKGLEQGEGDDVREERIFEQCSHNTMDGVDSEVGKENNGSDEVTTGLEMAPFEPNRASEQGFQENENNSDQDFKKKSPGRSSCKDDTLEDTSDHDSDKDKDGGKRNGGSGRDSGSSPQCPAHNLSGASCSNSTSSNSGDSRGSNSHSLTLNLTDSHSCATTSEGLSSFSGIHSTDFTSYLSLSRGHAMDAGQANRPMPHRCEGSNLITAQLPSKFPTWASLYGSSENFNKFHHRCKRSFSSSKAVDFCSFGRDFGETVLLPPTFCTKRNVQVYNDKLVPEDIDRSHEMPCSCDIASDHCIMSEILSCVQDNRINFPTNETAPQGTYHHFSKMRSLNQVHQKSSNDCRWCSPEHSSFMKHNVRCGCRKRLGAVAVCCKHSRNVKIVGHSLRSKFHSSLRSRLAKLLGSQLPEMSKCEMGSRPGCNGSGPAPTGISAECEMVGLTKAWPNHCRNDLLVEFQEIEFLENSLGTGNCGSTQPKWMKSTRTKSWSKSLHNASKKSLSKYKYPLSGQPPTKDKTKVNQCLLNLKAKVQDCRKLLLKPIVSNGFVSDSKPTSGSVHFKAGFKEAISLNQLLRTESKGWPVRTHGQKDGKSNGRQTNGPANNNRTGKSEGCSRNNKRNYNSEDDDTGSDCDDSDNDNSDGDDSESAEDGVYQLVDCPICGIIFKHVKFVKRHISLKHKKWSLCNQPISSATPPSYVLGKNSGRPRSERAPTIIKLTESGQVSSNLYETVVLESGTEKKDVVMVKPTKSVLRIASGLEKKSMHKSHKPPQTKITGKSKASKSQPFDAVGQVLKLTEKIGVESDEKLDDHRENPPLIGHKPEQDQKKAGNLCTDPQSNNDDELYHCQEKLFTNCQQKEGNGKGGAAGELMVTSFGNDATSALMQVKLEACEGEKDGDCLEAVPENDLQVKAEPVSDSEEELLTVTFDETSVSKCKTNSLTEDKGTVASDSSSISGSTQQSGQAKSSDRYCSKDPLITTLSSCLEESARNCTANSNRDLDGTETKIKLQSVVSLATGKALLKDMGLCPPPNVNKLVFRNVGQSTPEKQEVIFVYPKKPVINFSSRCPASPSTSHSVGQNTDPLGKPGRECRTKERLSTKPVSRVLSRKRKNDLEPQTNNIKQAVSTSTKLDMKRSATTAKEEKIQSVVSQNLKGATVQPSSVAGSSTDAEPSKRSTSQGQDNAYFPSQEWCVTGPTVIYVHPQKPIINFSGRAPRPCSSRSVYYSKLKNDA</sequence>
<feature type="compositionally biased region" description="Basic and acidic residues" evidence="1">
    <location>
        <begin position="934"/>
        <end position="961"/>
    </location>
</feature>
<evidence type="ECO:0000313" key="4">
    <source>
        <dbReference type="Proteomes" id="UP001497497"/>
    </source>
</evidence>
<evidence type="ECO:0000259" key="2">
    <source>
        <dbReference type="PROSITE" id="PS00028"/>
    </source>
</evidence>
<feature type="region of interest" description="Disordered" evidence="1">
    <location>
        <begin position="2061"/>
        <end position="2088"/>
    </location>
</feature>
<feature type="region of interest" description="Disordered" evidence="1">
    <location>
        <begin position="64"/>
        <end position="88"/>
    </location>
</feature>
<feature type="compositionally biased region" description="Acidic residues" evidence="1">
    <location>
        <begin position="1084"/>
        <end position="1093"/>
    </location>
</feature>
<dbReference type="InterPro" id="IPR013087">
    <property type="entry name" value="Znf_C2H2_type"/>
</dbReference>
<feature type="compositionally biased region" description="Basic and acidic residues" evidence="1">
    <location>
        <begin position="1384"/>
        <end position="1406"/>
    </location>
</feature>
<feature type="compositionally biased region" description="Basic and acidic residues" evidence="1">
    <location>
        <begin position="2431"/>
        <end position="2445"/>
    </location>
</feature>